<dbReference type="EMBL" id="JAUKTV010000005">
    <property type="protein sequence ID" value="KAK0737241.1"/>
    <property type="molecule type" value="Genomic_DNA"/>
</dbReference>
<evidence type="ECO:0000313" key="1">
    <source>
        <dbReference type="EMBL" id="KAK0737241.1"/>
    </source>
</evidence>
<sequence length="201" mass="22137">MVLWSRWGFAVAMHFVARFSKNGEIGSGGAPAVLCTKNGVILLSLSWTSPLPEDLVAGKVAPVSDARDISIAVRPLKPPSNPCSLEIWREECCFLGGHRHNNHASTFTSRFPQEADAHMYFGRWSSRFLASPGPSVALNTDHFPGVGRDRRGEHHVIRWSHQLVTRVTNPIFTHGSGFGVTTLLSCSWRTVSDLVGQLYTN</sequence>
<proteinExistence type="predicted"/>
<protein>
    <submittedName>
        <fullName evidence="1">Uncharacterized protein</fullName>
    </submittedName>
</protein>
<name>A0AA40EGU2_9PEZI</name>
<gene>
    <name evidence="1" type="ORF">B0T21DRAFT_160476</name>
</gene>
<organism evidence="1 2">
    <name type="scientific">Apiosordaria backusii</name>
    <dbReference type="NCBI Taxonomy" id="314023"/>
    <lineage>
        <taxon>Eukaryota</taxon>
        <taxon>Fungi</taxon>
        <taxon>Dikarya</taxon>
        <taxon>Ascomycota</taxon>
        <taxon>Pezizomycotina</taxon>
        <taxon>Sordariomycetes</taxon>
        <taxon>Sordariomycetidae</taxon>
        <taxon>Sordariales</taxon>
        <taxon>Lasiosphaeriaceae</taxon>
        <taxon>Apiosordaria</taxon>
    </lineage>
</organism>
<evidence type="ECO:0000313" key="2">
    <source>
        <dbReference type="Proteomes" id="UP001172159"/>
    </source>
</evidence>
<comment type="caution">
    <text evidence="1">The sequence shown here is derived from an EMBL/GenBank/DDBJ whole genome shotgun (WGS) entry which is preliminary data.</text>
</comment>
<dbReference type="AlphaFoldDB" id="A0AA40EGU2"/>
<dbReference type="Proteomes" id="UP001172159">
    <property type="component" value="Unassembled WGS sequence"/>
</dbReference>
<accession>A0AA40EGU2</accession>
<reference evidence="1" key="1">
    <citation type="submission" date="2023-06" db="EMBL/GenBank/DDBJ databases">
        <title>Genome-scale phylogeny and comparative genomics of the fungal order Sordariales.</title>
        <authorList>
            <consortium name="Lawrence Berkeley National Laboratory"/>
            <person name="Hensen N."/>
            <person name="Bonometti L."/>
            <person name="Westerberg I."/>
            <person name="Brannstrom I.O."/>
            <person name="Guillou S."/>
            <person name="Cros-Aarteil S."/>
            <person name="Calhoun S."/>
            <person name="Haridas S."/>
            <person name="Kuo A."/>
            <person name="Mondo S."/>
            <person name="Pangilinan J."/>
            <person name="Riley R."/>
            <person name="Labutti K."/>
            <person name="Andreopoulos B."/>
            <person name="Lipzen A."/>
            <person name="Chen C."/>
            <person name="Yanf M."/>
            <person name="Daum C."/>
            <person name="Ng V."/>
            <person name="Clum A."/>
            <person name="Steindorff A."/>
            <person name="Ohm R."/>
            <person name="Martin F."/>
            <person name="Silar P."/>
            <person name="Natvig D."/>
            <person name="Lalanne C."/>
            <person name="Gautier V."/>
            <person name="Ament-Velasquez S.L."/>
            <person name="Kruys A."/>
            <person name="Hutchinson M.I."/>
            <person name="Powell A.J."/>
            <person name="Barry K."/>
            <person name="Miller A.N."/>
            <person name="Grigoriev I.V."/>
            <person name="Debuchy R."/>
            <person name="Gladieux P."/>
            <person name="Thoren M.H."/>
            <person name="Johannesson H."/>
        </authorList>
    </citation>
    <scope>NUCLEOTIDE SEQUENCE</scope>
    <source>
        <strain evidence="1">CBS 540.89</strain>
    </source>
</reference>
<keyword evidence="2" id="KW-1185">Reference proteome</keyword>